<protein>
    <submittedName>
        <fullName evidence="3">Alpha/beta hydrolase</fullName>
    </submittedName>
</protein>
<evidence type="ECO:0000256" key="1">
    <source>
        <dbReference type="ARBA" id="ARBA00022801"/>
    </source>
</evidence>
<dbReference type="Pfam" id="PF00561">
    <property type="entry name" value="Abhydrolase_1"/>
    <property type="match status" value="1"/>
</dbReference>
<dbReference type="InterPro" id="IPR050266">
    <property type="entry name" value="AB_hydrolase_sf"/>
</dbReference>
<dbReference type="InterPro" id="IPR029058">
    <property type="entry name" value="AB_hydrolase_fold"/>
</dbReference>
<dbReference type="RefSeq" id="WP_341414025.1">
    <property type="nucleotide sequence ID" value="NZ_JBBPCC010000001.1"/>
</dbReference>
<comment type="caution">
    <text evidence="3">The sequence shown here is derived from an EMBL/GenBank/DDBJ whole genome shotgun (WGS) entry which is preliminary data.</text>
</comment>
<sequence>MKTHQGTIHIDGFELGYRIEGEGLPVLIVGSSVYYPRLFSKALRSKLQLIFIDHRGFVPAPRELEPEDYLLGQIVSDIETMRERLGIEDFVILGHSGHAFLAAEYARQYPGQVRKVVLMNSAPSNRQERQQQSFAYFDETASLGRKKKFEEDIAGLAAELEREPERRFAHLLVRMGAHSFYDYEFDASRMWDGVYTNMPVIDHLWGEAFAQLDLLDMLADIHQPVLLGLGAYDYLVAPTSLWDTVEERHPHVTKVIFRQSGHNPMFEEPELTDSILLDWVVPAE</sequence>
<dbReference type="Gene3D" id="3.40.50.1820">
    <property type="entry name" value="alpha/beta hydrolase"/>
    <property type="match status" value="1"/>
</dbReference>
<keyword evidence="1 3" id="KW-0378">Hydrolase</keyword>
<organism evidence="3 4">
    <name type="scientific">Paenibacillus filicis</name>
    <dbReference type="NCBI Taxonomy" id="669464"/>
    <lineage>
        <taxon>Bacteria</taxon>
        <taxon>Bacillati</taxon>
        <taxon>Bacillota</taxon>
        <taxon>Bacilli</taxon>
        <taxon>Bacillales</taxon>
        <taxon>Paenibacillaceae</taxon>
        <taxon>Paenibacillus</taxon>
    </lineage>
</organism>
<dbReference type="PANTHER" id="PTHR43798">
    <property type="entry name" value="MONOACYLGLYCEROL LIPASE"/>
    <property type="match status" value="1"/>
</dbReference>
<gene>
    <name evidence="3" type="ORF">WMW72_03580</name>
</gene>
<keyword evidence="4" id="KW-1185">Reference proteome</keyword>
<dbReference type="SUPFAM" id="SSF53474">
    <property type="entry name" value="alpha/beta-Hydrolases"/>
    <property type="match status" value="1"/>
</dbReference>
<proteinExistence type="predicted"/>
<evidence type="ECO:0000313" key="3">
    <source>
        <dbReference type="EMBL" id="MEK8126985.1"/>
    </source>
</evidence>
<name>A0ABU9DDQ2_9BACL</name>
<feature type="domain" description="AB hydrolase-1" evidence="2">
    <location>
        <begin position="29"/>
        <end position="269"/>
    </location>
</feature>
<evidence type="ECO:0000259" key="2">
    <source>
        <dbReference type="Pfam" id="PF00561"/>
    </source>
</evidence>
<dbReference type="EMBL" id="JBBPCC010000001">
    <property type="protein sequence ID" value="MEK8126985.1"/>
    <property type="molecule type" value="Genomic_DNA"/>
</dbReference>
<evidence type="ECO:0000313" key="4">
    <source>
        <dbReference type="Proteomes" id="UP001469365"/>
    </source>
</evidence>
<dbReference type="Proteomes" id="UP001469365">
    <property type="component" value="Unassembled WGS sequence"/>
</dbReference>
<dbReference type="PANTHER" id="PTHR43798:SF31">
    <property type="entry name" value="AB HYDROLASE SUPERFAMILY PROTEIN YCLE"/>
    <property type="match status" value="1"/>
</dbReference>
<dbReference type="GO" id="GO:0016787">
    <property type="term" value="F:hydrolase activity"/>
    <property type="evidence" value="ECO:0007669"/>
    <property type="project" value="UniProtKB-KW"/>
</dbReference>
<dbReference type="InterPro" id="IPR000073">
    <property type="entry name" value="AB_hydrolase_1"/>
</dbReference>
<accession>A0ABU9DDQ2</accession>
<reference evidence="3 4" key="1">
    <citation type="submission" date="2024-04" db="EMBL/GenBank/DDBJ databases">
        <title>draft genome sequnece of Paenibacillus filicis.</title>
        <authorList>
            <person name="Kim D.-U."/>
        </authorList>
    </citation>
    <scope>NUCLEOTIDE SEQUENCE [LARGE SCALE GENOMIC DNA]</scope>
    <source>
        <strain evidence="3 4">KACC14197</strain>
    </source>
</reference>